<keyword evidence="2" id="KW-1185">Reference proteome</keyword>
<evidence type="ECO:0000313" key="2">
    <source>
        <dbReference type="Proteomes" id="UP000507470"/>
    </source>
</evidence>
<dbReference type="PANTHER" id="PTHR13627:SF34">
    <property type="entry name" value="RIBITOL-5-PHOSPHATE TRANSFERASE"/>
    <property type="match status" value="1"/>
</dbReference>
<protein>
    <submittedName>
        <fullName evidence="1">Uncharacterized protein</fullName>
    </submittedName>
</protein>
<dbReference type="EMBL" id="CACVKT020007808">
    <property type="protein sequence ID" value="CAC5410814.1"/>
    <property type="molecule type" value="Genomic_DNA"/>
</dbReference>
<reference evidence="1 2" key="1">
    <citation type="submission" date="2020-06" db="EMBL/GenBank/DDBJ databases">
        <authorList>
            <person name="Li R."/>
            <person name="Bekaert M."/>
        </authorList>
    </citation>
    <scope>NUCLEOTIDE SEQUENCE [LARGE SCALE GENOMIC DNA]</scope>
    <source>
        <strain evidence="2">wild</strain>
    </source>
</reference>
<accession>A0A6J8DU64</accession>
<name>A0A6J8DU64_MYTCO</name>
<dbReference type="InterPro" id="IPR052613">
    <property type="entry name" value="LicD_transferase"/>
</dbReference>
<organism evidence="1 2">
    <name type="scientific">Mytilus coruscus</name>
    <name type="common">Sea mussel</name>
    <dbReference type="NCBI Taxonomy" id="42192"/>
    <lineage>
        <taxon>Eukaryota</taxon>
        <taxon>Metazoa</taxon>
        <taxon>Spiralia</taxon>
        <taxon>Lophotrochozoa</taxon>
        <taxon>Mollusca</taxon>
        <taxon>Bivalvia</taxon>
        <taxon>Autobranchia</taxon>
        <taxon>Pteriomorphia</taxon>
        <taxon>Mytilida</taxon>
        <taxon>Mytiloidea</taxon>
        <taxon>Mytilidae</taxon>
        <taxon>Mytilinae</taxon>
        <taxon>Mytilus</taxon>
    </lineage>
</organism>
<dbReference type="OrthoDB" id="6358690at2759"/>
<dbReference type="SUPFAM" id="SSF53448">
    <property type="entry name" value="Nucleotide-diphospho-sugar transferases"/>
    <property type="match status" value="1"/>
</dbReference>
<proteinExistence type="predicted"/>
<dbReference type="InterPro" id="IPR029044">
    <property type="entry name" value="Nucleotide-diphossugar_trans"/>
</dbReference>
<dbReference type="PANTHER" id="PTHR13627">
    <property type="entry name" value="FUKUTIN RELATED PROTEIN"/>
    <property type="match status" value="1"/>
</dbReference>
<evidence type="ECO:0000313" key="1">
    <source>
        <dbReference type="EMBL" id="CAC5410814.1"/>
    </source>
</evidence>
<dbReference type="Proteomes" id="UP000507470">
    <property type="component" value="Unassembled WGS sequence"/>
</dbReference>
<dbReference type="AlphaFoldDB" id="A0A6J8DU64"/>
<gene>
    <name evidence="1" type="ORF">MCOR_43972</name>
</gene>
<sequence length="564" mass="64979">MDHTLYDGATIDNNTKGKGKITGFNKQKMCVELSTINSHLIKLFKEIHRAKIHVRGSKTRYAINNAMSIMTDLLKKTKINEQNLKRKAKPSKNICEEIYILNRGFKTQKCSYSTSLDKLVTVLIVLKPEESSNLQSTIKSLFTINKHIQIIIGKLNVERISILERRRNIFFVNYTQSDSEGKIWNLLIQNVKTEYTLIAREVSSFNIDARLERLVREIESLDVVVAGGASRDQNGIWKLGCYQNTYANYSLVYHEGYDESLHECIFCDYISGPFISKTNVLKRYNFDTKINAISVFHDFFLRISRNKLESVVCPDSMFYVQKQQQPAGSNDWTLFNNKWQLFRLKIADEVDIKVECENQKQKCHSNKGYMSSPCCLQELTDMIKFIMKTCEEFNIICEADGGTVLGAVKFNKVLPWEKDADFRFLSSNFTSLKQLGPFIARKYNVTISKITNLWCLLVDSTNWQLQMYELSPMTSGLLATKGIKPTKVFLDGQLIQVPRNPGYFLRNEFGNEIYAHVEHWAVLGINVSERYKSKTFTSCRTSGRHDCLDTYNEDGNLQFTTHMP</sequence>